<keyword evidence="1" id="KW-0732">Signal</keyword>
<evidence type="ECO:0000256" key="1">
    <source>
        <dbReference type="SAM" id="SignalP"/>
    </source>
</evidence>
<feature type="signal peptide" evidence="1">
    <location>
        <begin position="1"/>
        <end position="30"/>
    </location>
</feature>
<reference evidence="3 4" key="1">
    <citation type="submission" date="2018-10" db="EMBL/GenBank/DDBJ databases">
        <authorList>
            <person name="Grouzdev D.S."/>
            <person name="Krutkina M.S."/>
            <person name="Tourova T.P."/>
            <person name="Nazina T.N."/>
        </authorList>
    </citation>
    <scope>NUCLEOTIDE SEQUENCE [LARGE SCALE GENOMIC DNA]</scope>
    <source>
        <strain evidence="3 4">435</strain>
    </source>
</reference>
<dbReference type="AlphaFoldDB" id="A0A494WR47"/>
<dbReference type="RefSeq" id="WP_121450122.1">
    <property type="nucleotide sequence ID" value="NZ_RBWE01000001.1"/>
</dbReference>
<sequence length="727" mass="76006">MRKSRKLIAILATLAMLATLLVPMVGPAAAKSLNSVDRVIGVSDTFSGKLGNTVTIKEDSDFKTDFKDGDTFRVSLPSPMKWLVGSGNTTVKVVYATTETPITPLKVSDQTLEIVLPGGSTSNAEVDSIIIEPAIDVNGGTGDITLTIDPRDSAVTGGTLVIGRVSGDKAAVVAESVETIGESGTGGIIRIDEAAVGALGTSENLTLKLPANFEWDGITSSHITLGGGFAGGVVGTPSVDGRTLTVSITLPASRTQRGTIYVTPKIKALSGAAYGDVTVTVSSEDISSTDVVVAKYAEWGVTVKVKEVKELLAGKFDDQTTEKITIEETVPNSLITGRKLRVELPDWVKIIGIDGWSVSGGNLNISAPTVDGKDSDFDVTISRNAGDVSTTGKIEFKLKLSIEGNKSGDIEASISSAGAANTKLVIAKAVVPVSAEAEVADVKIGVQNQSAPDLVITEAKKGAIEQKVEKNISGATRSGDGEITITLPAGVKFAATPKVEVTSGDLELKADQARLTDNDAVFRIPVKSESTKPSTIRVYGIKLTLDRTVPEGDLMVKVGGLAVVENTRANGDDANAIEAGEFDTGTAVKVKLANCITPAPGEQKSTVVFKVSDTKFTVNGVEQTMDVAPYIKNGRTYVPVRYSAQAVGVAADNILYSGGKVTLIKGDKVVQFTIGSNVMLINGVAINMDVKAEITNGRTMLPFRYVAQALGAQVNWDPTEQTVTMTL</sequence>
<feature type="chain" id="PRO_5019788640" evidence="1">
    <location>
        <begin position="31"/>
        <end position="727"/>
    </location>
</feature>
<dbReference type="Pfam" id="PF07833">
    <property type="entry name" value="Cu_amine_oxidN1"/>
    <property type="match status" value="1"/>
</dbReference>
<dbReference type="Gene3D" id="3.30.457.10">
    <property type="entry name" value="Copper amine oxidase-like, N-terminal domain"/>
    <property type="match status" value="2"/>
</dbReference>
<accession>A0A494WR47</accession>
<dbReference type="OrthoDB" id="2023214at2"/>
<evidence type="ECO:0000313" key="3">
    <source>
        <dbReference type="EMBL" id="RKO65649.1"/>
    </source>
</evidence>
<protein>
    <submittedName>
        <fullName evidence="3">Copper amine oxidase N-terminal domain-containing protein</fullName>
    </submittedName>
</protein>
<dbReference type="InterPro" id="IPR036582">
    <property type="entry name" value="Mao_N_sf"/>
</dbReference>
<gene>
    <name evidence="3" type="ORF">D7024_00815</name>
</gene>
<keyword evidence="4" id="KW-1185">Reference proteome</keyword>
<dbReference type="Proteomes" id="UP000271256">
    <property type="component" value="Unassembled WGS sequence"/>
</dbReference>
<evidence type="ECO:0000259" key="2">
    <source>
        <dbReference type="Pfam" id="PF07833"/>
    </source>
</evidence>
<evidence type="ECO:0000313" key="4">
    <source>
        <dbReference type="Proteomes" id="UP000271256"/>
    </source>
</evidence>
<proteinExistence type="predicted"/>
<dbReference type="InterPro" id="IPR012854">
    <property type="entry name" value="Cu_amine_oxidase-like_N"/>
</dbReference>
<organism evidence="3 4">
    <name type="scientific">Desulfofundulus salinus</name>
    <dbReference type="NCBI Taxonomy" id="2419843"/>
    <lineage>
        <taxon>Bacteria</taxon>
        <taxon>Bacillati</taxon>
        <taxon>Bacillota</taxon>
        <taxon>Clostridia</taxon>
        <taxon>Eubacteriales</taxon>
        <taxon>Peptococcaceae</taxon>
        <taxon>Desulfofundulus</taxon>
    </lineage>
</organism>
<comment type="caution">
    <text evidence="3">The sequence shown here is derived from an EMBL/GenBank/DDBJ whole genome shotgun (WGS) entry which is preliminary data.</text>
</comment>
<feature type="domain" description="Copper amine oxidase-like N-terminal" evidence="2">
    <location>
        <begin position="617"/>
        <end position="724"/>
    </location>
</feature>
<name>A0A494WR47_9FIRM</name>
<dbReference type="SUPFAM" id="SSF55383">
    <property type="entry name" value="Copper amine oxidase, domain N"/>
    <property type="match status" value="2"/>
</dbReference>
<dbReference type="EMBL" id="RBWE01000001">
    <property type="protein sequence ID" value="RKO65649.1"/>
    <property type="molecule type" value="Genomic_DNA"/>
</dbReference>